<sequence length="87" mass="9576">MPNVNNEEEYEFTAQVTVKVKLSVRTDADTPVDRKRLASQIANNYLQGKIDGNNTGASMTPAFHAYGVSLSKADKPVFTKRESLDGK</sequence>
<dbReference type="Proteomes" id="UP000317663">
    <property type="component" value="Unassembled WGS sequence"/>
</dbReference>
<organism evidence="1 2">
    <name type="scientific">Ewingella americana</name>
    <dbReference type="NCBI Taxonomy" id="41202"/>
    <lineage>
        <taxon>Bacteria</taxon>
        <taxon>Pseudomonadati</taxon>
        <taxon>Pseudomonadota</taxon>
        <taxon>Gammaproteobacteria</taxon>
        <taxon>Enterobacterales</taxon>
        <taxon>Yersiniaceae</taxon>
        <taxon>Ewingella</taxon>
    </lineage>
</organism>
<evidence type="ECO:0000313" key="2">
    <source>
        <dbReference type="Proteomes" id="UP000317663"/>
    </source>
</evidence>
<dbReference type="EMBL" id="RCZD01000008">
    <property type="protein sequence ID" value="TPG60027.1"/>
    <property type="molecule type" value="Genomic_DNA"/>
</dbReference>
<gene>
    <name evidence="1" type="ORF">EAH77_15785</name>
</gene>
<evidence type="ECO:0000313" key="1">
    <source>
        <dbReference type="EMBL" id="TPG60027.1"/>
    </source>
</evidence>
<dbReference type="AlphaFoldDB" id="A0A502GCM7"/>
<name>A0A502GCM7_9GAMM</name>
<dbReference type="RefSeq" id="WP_140473755.1">
    <property type="nucleotide sequence ID" value="NZ_RCZD01000008.1"/>
</dbReference>
<reference evidence="1 2" key="1">
    <citation type="journal article" date="2019" name="Environ. Microbiol.">
        <title>Species interactions and distinct microbial communities in high Arctic permafrost affected cryosols are associated with the CH4 and CO2 gas fluxes.</title>
        <authorList>
            <person name="Altshuler I."/>
            <person name="Hamel J."/>
            <person name="Turney S."/>
            <person name="Magnuson E."/>
            <person name="Levesque R."/>
            <person name="Greer C."/>
            <person name="Whyte L.G."/>
        </authorList>
    </citation>
    <scope>NUCLEOTIDE SEQUENCE [LARGE SCALE GENOMIC DNA]</scope>
    <source>
        <strain evidence="1 2">E4</strain>
    </source>
</reference>
<keyword evidence="2" id="KW-1185">Reference proteome</keyword>
<comment type="caution">
    <text evidence="1">The sequence shown here is derived from an EMBL/GenBank/DDBJ whole genome shotgun (WGS) entry which is preliminary data.</text>
</comment>
<proteinExistence type="predicted"/>
<protein>
    <submittedName>
        <fullName evidence="1">Uncharacterized protein</fullName>
    </submittedName>
</protein>
<accession>A0A502GCM7</accession>